<feature type="signal peptide" evidence="1">
    <location>
        <begin position="1"/>
        <end position="22"/>
    </location>
</feature>
<comment type="caution">
    <text evidence="3">The sequence shown here is derived from an EMBL/GenBank/DDBJ whole genome shotgun (WGS) entry which is preliminary data.</text>
</comment>
<evidence type="ECO:0000313" key="4">
    <source>
        <dbReference type="Proteomes" id="UP000787625"/>
    </source>
</evidence>
<reference evidence="3" key="2">
    <citation type="submission" date="2021-04" db="EMBL/GenBank/DDBJ databases">
        <authorList>
            <person name="Gilroy R."/>
        </authorList>
    </citation>
    <scope>NUCLEOTIDE SEQUENCE</scope>
    <source>
        <strain evidence="3">MalCec1-1739</strain>
    </source>
</reference>
<dbReference type="Pfam" id="PF13568">
    <property type="entry name" value="OMP_b-brl_2"/>
    <property type="match status" value="1"/>
</dbReference>
<evidence type="ECO:0000259" key="2">
    <source>
        <dbReference type="Pfam" id="PF13568"/>
    </source>
</evidence>
<dbReference type="AlphaFoldDB" id="A0A9D2UJ66"/>
<dbReference type="InterPro" id="IPR025665">
    <property type="entry name" value="Beta-barrel_OMP_2"/>
</dbReference>
<sequence>MRKQFLLLVIIAGLALAMPAKAQIKFGLKLGTNISNTDFSEMREIDQLKDVAIKNNAGFFVGPVMDIKIPLLGFGADIALQYSYNSYTIETPEMQDRKSKQHMFEIPVHLKYNFDLGSILGLYVAAGPSFGFNINPDSFWKDLTIAVADEIDGNHTYKRNSTEVYLDFGAGLTILSKVQLGFTYNLGLTDAAKGRGVGGVVREAWDGNAVKSRVWKISATYIF</sequence>
<gene>
    <name evidence="3" type="ORF">IAA93_07170</name>
</gene>
<feature type="chain" id="PRO_5038416273" evidence="1">
    <location>
        <begin position="23"/>
        <end position="223"/>
    </location>
</feature>
<proteinExistence type="predicted"/>
<accession>A0A9D2UJ66</accession>
<feature type="domain" description="Outer membrane protein beta-barrel" evidence="2">
    <location>
        <begin position="24"/>
        <end position="191"/>
    </location>
</feature>
<dbReference type="Proteomes" id="UP000787625">
    <property type="component" value="Unassembled WGS sequence"/>
</dbReference>
<organism evidence="3 4">
    <name type="scientific">Candidatus Avibacteroides avistercoris</name>
    <dbReference type="NCBI Taxonomy" id="2840690"/>
    <lineage>
        <taxon>Bacteria</taxon>
        <taxon>Pseudomonadati</taxon>
        <taxon>Bacteroidota</taxon>
        <taxon>Bacteroidia</taxon>
        <taxon>Bacteroidales</taxon>
        <taxon>Bacteroidaceae</taxon>
        <taxon>Bacteroidaceae incertae sedis</taxon>
        <taxon>Candidatus Avibacteroides</taxon>
    </lineage>
</organism>
<name>A0A9D2UJ66_9BACT</name>
<dbReference type="EMBL" id="DWUP01000165">
    <property type="protein sequence ID" value="HJD53485.1"/>
    <property type="molecule type" value="Genomic_DNA"/>
</dbReference>
<evidence type="ECO:0000313" key="3">
    <source>
        <dbReference type="EMBL" id="HJD53485.1"/>
    </source>
</evidence>
<protein>
    <submittedName>
        <fullName evidence="3">PorT family protein</fullName>
    </submittedName>
</protein>
<keyword evidence="1" id="KW-0732">Signal</keyword>
<evidence type="ECO:0000256" key="1">
    <source>
        <dbReference type="SAM" id="SignalP"/>
    </source>
</evidence>
<reference evidence="3" key="1">
    <citation type="journal article" date="2021" name="PeerJ">
        <title>Extensive microbial diversity within the chicken gut microbiome revealed by metagenomics and culture.</title>
        <authorList>
            <person name="Gilroy R."/>
            <person name="Ravi A."/>
            <person name="Getino M."/>
            <person name="Pursley I."/>
            <person name="Horton D.L."/>
            <person name="Alikhan N.F."/>
            <person name="Baker D."/>
            <person name="Gharbi K."/>
            <person name="Hall N."/>
            <person name="Watson M."/>
            <person name="Adriaenssens E.M."/>
            <person name="Foster-Nyarko E."/>
            <person name="Jarju S."/>
            <person name="Secka A."/>
            <person name="Antonio M."/>
            <person name="Oren A."/>
            <person name="Chaudhuri R.R."/>
            <person name="La Ragione R."/>
            <person name="Hildebrand F."/>
            <person name="Pallen M.J."/>
        </authorList>
    </citation>
    <scope>NUCLEOTIDE SEQUENCE</scope>
    <source>
        <strain evidence="3">MalCec1-1739</strain>
    </source>
</reference>